<protein>
    <submittedName>
        <fullName evidence="1">Uncharacterized protein</fullName>
    </submittedName>
</protein>
<organism evidence="1">
    <name type="scientific">Fusarium oxysporum f. sp. vasinfectum 25433</name>
    <dbReference type="NCBI Taxonomy" id="1089449"/>
    <lineage>
        <taxon>Eukaryota</taxon>
        <taxon>Fungi</taxon>
        <taxon>Dikarya</taxon>
        <taxon>Ascomycota</taxon>
        <taxon>Pezizomycotina</taxon>
        <taxon>Sordariomycetes</taxon>
        <taxon>Hypocreomycetidae</taxon>
        <taxon>Hypocreales</taxon>
        <taxon>Nectriaceae</taxon>
        <taxon>Fusarium</taxon>
        <taxon>Fusarium oxysporum species complex</taxon>
    </lineage>
</organism>
<gene>
    <name evidence="1" type="ORF">FOTG_19084</name>
</gene>
<accession>X0LV81</accession>
<dbReference type="Proteomes" id="UP000030701">
    <property type="component" value="Unassembled WGS sequence"/>
</dbReference>
<sequence>MGSSVLHNRVQFHSWSCQHRQSGSFHRYAIWSFVLRGQLENQSWLRLGTDPSWLADKFHQLLPCYSAWQGFSWTHQSSCL</sequence>
<evidence type="ECO:0000313" key="1">
    <source>
        <dbReference type="EMBL" id="EXM12415.1"/>
    </source>
</evidence>
<reference evidence="1" key="2">
    <citation type="submission" date="2014-03" db="EMBL/GenBank/DDBJ databases">
        <title>The Genome Annotation of Fusarium oxysporum Cotton.</title>
        <authorList>
            <consortium name="The Broad Institute Genomics Platform"/>
            <person name="Ma L.-J."/>
            <person name="Corby-Kistler H."/>
            <person name="Broz K."/>
            <person name="Gale L.R."/>
            <person name="Jonkers W."/>
            <person name="O'Donnell K."/>
            <person name="Ploetz R."/>
            <person name="Steinberg C."/>
            <person name="Schwartz D.C."/>
            <person name="VanEtten H."/>
            <person name="Zhou S."/>
            <person name="Young S.K."/>
            <person name="Zeng Q."/>
            <person name="Gargeya S."/>
            <person name="Fitzgerald M."/>
            <person name="Abouelleil A."/>
            <person name="Alvarado L."/>
            <person name="Chapman S.B."/>
            <person name="Gainer-Dewar J."/>
            <person name="Goldberg J."/>
            <person name="Griggs A."/>
            <person name="Gujja S."/>
            <person name="Hansen M."/>
            <person name="Howarth C."/>
            <person name="Imamovic A."/>
            <person name="Ireland A."/>
            <person name="Larimer J."/>
            <person name="McCowan C."/>
            <person name="Murphy C."/>
            <person name="Pearson M."/>
            <person name="Poon T.W."/>
            <person name="Priest M."/>
            <person name="Roberts A."/>
            <person name="Saif S."/>
            <person name="Shea T."/>
            <person name="Sykes S."/>
            <person name="Wortman J."/>
            <person name="Nusbaum C."/>
            <person name="Birren B."/>
        </authorList>
    </citation>
    <scope>NUCLEOTIDE SEQUENCE</scope>
    <source>
        <strain evidence="1">25433</strain>
    </source>
</reference>
<name>X0LV81_FUSOX</name>
<dbReference type="HOGENOM" id="CLU_2589834_0_0_1"/>
<dbReference type="AlphaFoldDB" id="X0LV81"/>
<proteinExistence type="predicted"/>
<reference evidence="1" key="1">
    <citation type="submission" date="2011-11" db="EMBL/GenBank/DDBJ databases">
        <title>The Genome Sequence of Fusarium oxysporum Cotton.</title>
        <authorList>
            <consortium name="The Broad Institute Genome Sequencing Platform"/>
            <person name="Ma L.-J."/>
            <person name="Gale L.R."/>
            <person name="Schwartz D.C."/>
            <person name="Zhou S."/>
            <person name="Corby-Kistler H."/>
            <person name="Young S.K."/>
            <person name="Zeng Q."/>
            <person name="Gargeya S."/>
            <person name="Fitzgerald M."/>
            <person name="Haas B."/>
            <person name="Abouelleil A."/>
            <person name="Alvarado L."/>
            <person name="Arachchi H.M."/>
            <person name="Berlin A."/>
            <person name="Brown A."/>
            <person name="Chapman S.B."/>
            <person name="Chen Z."/>
            <person name="Dunbar C."/>
            <person name="Freedman E."/>
            <person name="Gearin G."/>
            <person name="Goldberg J."/>
            <person name="Griggs A."/>
            <person name="Gujja S."/>
            <person name="Heiman D."/>
            <person name="Howarth C."/>
            <person name="Larson L."/>
            <person name="Lui A."/>
            <person name="MacDonald P.J.P."/>
            <person name="Montmayeur A."/>
            <person name="Murphy C."/>
            <person name="Neiman D."/>
            <person name="Pearson M."/>
            <person name="Priest M."/>
            <person name="Roberts A."/>
            <person name="Saif S."/>
            <person name="Shea T."/>
            <person name="Shenoy N."/>
            <person name="Sisk P."/>
            <person name="Stolte C."/>
            <person name="Sykes S."/>
            <person name="Wortman J."/>
            <person name="Nusbaum C."/>
            <person name="Birren B."/>
        </authorList>
    </citation>
    <scope>NUCLEOTIDE SEQUENCE [LARGE SCALE GENOMIC DNA]</scope>
    <source>
        <strain evidence="1">25433</strain>
    </source>
</reference>
<dbReference type="EMBL" id="KK035577">
    <property type="protein sequence ID" value="EXM12415.1"/>
    <property type="molecule type" value="Genomic_DNA"/>
</dbReference>